<comment type="similarity">
    <text evidence="2">Belongs to the krueppel C2H2-type zinc-finger protein family.</text>
</comment>
<dbReference type="InterPro" id="IPR013087">
    <property type="entry name" value="Znf_C2H2_type"/>
</dbReference>
<evidence type="ECO:0000256" key="5">
    <source>
        <dbReference type="ARBA" id="ARBA00022771"/>
    </source>
</evidence>
<dbReference type="EMBL" id="JAIWYP010000008">
    <property type="protein sequence ID" value="KAH3787146.1"/>
    <property type="molecule type" value="Genomic_DNA"/>
</dbReference>
<dbReference type="SMART" id="SM00355">
    <property type="entry name" value="ZnF_C2H2"/>
    <property type="match status" value="16"/>
</dbReference>
<keyword evidence="4" id="KW-0677">Repeat</keyword>
<keyword evidence="9" id="KW-0539">Nucleus</keyword>
<dbReference type="PANTHER" id="PTHR24384">
    <property type="entry name" value="FINGER PUTATIVE TRANSCRIPTION FACTOR FAMILY-RELATED"/>
    <property type="match status" value="1"/>
</dbReference>
<evidence type="ECO:0000256" key="10">
    <source>
        <dbReference type="PROSITE-ProRule" id="PRU00042"/>
    </source>
</evidence>
<name>A0A9D4IT34_DREPO</name>
<dbReference type="Proteomes" id="UP000828390">
    <property type="component" value="Unassembled WGS sequence"/>
</dbReference>
<dbReference type="GO" id="GO:0005634">
    <property type="term" value="C:nucleus"/>
    <property type="evidence" value="ECO:0007669"/>
    <property type="project" value="UniProtKB-SubCell"/>
</dbReference>
<dbReference type="Gene3D" id="3.30.160.60">
    <property type="entry name" value="Classic Zinc Finger"/>
    <property type="match status" value="8"/>
</dbReference>
<feature type="domain" description="C2H2-type" evidence="11">
    <location>
        <begin position="906"/>
        <end position="930"/>
    </location>
</feature>
<dbReference type="FunFam" id="3.30.160.60:FF:000193">
    <property type="entry name" value="Zinc finger protein 300"/>
    <property type="match status" value="1"/>
</dbReference>
<evidence type="ECO:0000256" key="1">
    <source>
        <dbReference type="ARBA" id="ARBA00004123"/>
    </source>
</evidence>
<feature type="domain" description="C2H2-type" evidence="11">
    <location>
        <begin position="850"/>
        <end position="877"/>
    </location>
</feature>
<dbReference type="SUPFAM" id="SSF57667">
    <property type="entry name" value="beta-beta-alpha zinc fingers"/>
    <property type="match status" value="6"/>
</dbReference>
<feature type="domain" description="C2H2-type" evidence="11">
    <location>
        <begin position="239"/>
        <end position="267"/>
    </location>
</feature>
<feature type="domain" description="C2H2-type" evidence="11">
    <location>
        <begin position="385"/>
        <end position="407"/>
    </location>
</feature>
<feature type="domain" description="C2H2-type" evidence="11">
    <location>
        <begin position="878"/>
        <end position="905"/>
    </location>
</feature>
<feature type="domain" description="C2H2-type" evidence="11">
    <location>
        <begin position="357"/>
        <end position="384"/>
    </location>
</feature>
<dbReference type="GO" id="GO:0000981">
    <property type="term" value="F:DNA-binding transcription factor activity, RNA polymerase II-specific"/>
    <property type="evidence" value="ECO:0007669"/>
    <property type="project" value="TreeGrafter"/>
</dbReference>
<dbReference type="InterPro" id="IPR036236">
    <property type="entry name" value="Znf_C2H2_sf"/>
</dbReference>
<feature type="domain" description="C2H2-type" evidence="11">
    <location>
        <begin position="1033"/>
        <end position="1061"/>
    </location>
</feature>
<comment type="subcellular location">
    <subcellularLocation>
        <location evidence="1">Nucleus</location>
    </subcellularLocation>
</comment>
<evidence type="ECO:0000256" key="3">
    <source>
        <dbReference type="ARBA" id="ARBA00022723"/>
    </source>
</evidence>
<feature type="domain" description="C2H2-type" evidence="11">
    <location>
        <begin position="502"/>
        <end position="530"/>
    </location>
</feature>
<keyword evidence="8" id="KW-0804">Transcription</keyword>
<evidence type="ECO:0000256" key="7">
    <source>
        <dbReference type="ARBA" id="ARBA00023015"/>
    </source>
</evidence>
<dbReference type="InterPro" id="IPR050752">
    <property type="entry name" value="C2H2-ZF_domain"/>
</dbReference>
<dbReference type="GO" id="GO:0008270">
    <property type="term" value="F:zinc ion binding"/>
    <property type="evidence" value="ECO:0007669"/>
    <property type="project" value="UniProtKB-KW"/>
</dbReference>
<evidence type="ECO:0000313" key="12">
    <source>
        <dbReference type="EMBL" id="KAH3787146.1"/>
    </source>
</evidence>
<keyword evidence="6" id="KW-0862">Zinc</keyword>
<dbReference type="PROSITE" id="PS50157">
    <property type="entry name" value="ZINC_FINGER_C2H2_2"/>
    <property type="match status" value="12"/>
</dbReference>
<gene>
    <name evidence="12" type="ORF">DPMN_165266</name>
</gene>
<evidence type="ECO:0000259" key="11">
    <source>
        <dbReference type="PROSITE" id="PS50157"/>
    </source>
</evidence>
<dbReference type="FunFam" id="3.30.160.60:FF:000624">
    <property type="entry name" value="zinc finger protein 697"/>
    <property type="match status" value="1"/>
</dbReference>
<feature type="domain" description="C2H2-type" evidence="11">
    <location>
        <begin position="412"/>
        <end position="435"/>
    </location>
</feature>
<keyword evidence="7" id="KW-0805">Transcription regulation</keyword>
<dbReference type="PROSITE" id="PS00028">
    <property type="entry name" value="ZINC_FINGER_C2H2_1"/>
    <property type="match status" value="13"/>
</dbReference>
<accession>A0A9D4IT34</accession>
<feature type="domain" description="C2H2-type" evidence="11">
    <location>
        <begin position="1060"/>
        <end position="1088"/>
    </location>
</feature>
<dbReference type="Pfam" id="PF00096">
    <property type="entry name" value="zf-C2H2"/>
    <property type="match status" value="4"/>
</dbReference>
<organism evidence="12 13">
    <name type="scientific">Dreissena polymorpha</name>
    <name type="common">Zebra mussel</name>
    <name type="synonym">Mytilus polymorpha</name>
    <dbReference type="NCBI Taxonomy" id="45954"/>
    <lineage>
        <taxon>Eukaryota</taxon>
        <taxon>Metazoa</taxon>
        <taxon>Spiralia</taxon>
        <taxon>Lophotrochozoa</taxon>
        <taxon>Mollusca</taxon>
        <taxon>Bivalvia</taxon>
        <taxon>Autobranchia</taxon>
        <taxon>Heteroconchia</taxon>
        <taxon>Euheterodonta</taxon>
        <taxon>Imparidentia</taxon>
        <taxon>Neoheterodontei</taxon>
        <taxon>Myida</taxon>
        <taxon>Dreissenoidea</taxon>
        <taxon>Dreissenidae</taxon>
        <taxon>Dreissena</taxon>
    </lineage>
</organism>
<evidence type="ECO:0000256" key="2">
    <source>
        <dbReference type="ARBA" id="ARBA00006991"/>
    </source>
</evidence>
<evidence type="ECO:0000256" key="9">
    <source>
        <dbReference type="ARBA" id="ARBA00023242"/>
    </source>
</evidence>
<comment type="caution">
    <text evidence="12">The sequence shown here is derived from an EMBL/GenBank/DDBJ whole genome shotgun (WGS) entry which is preliminary data.</text>
</comment>
<reference evidence="12" key="1">
    <citation type="journal article" date="2019" name="bioRxiv">
        <title>The Genome of the Zebra Mussel, Dreissena polymorpha: A Resource for Invasive Species Research.</title>
        <authorList>
            <person name="McCartney M.A."/>
            <person name="Auch B."/>
            <person name="Kono T."/>
            <person name="Mallez S."/>
            <person name="Zhang Y."/>
            <person name="Obille A."/>
            <person name="Becker A."/>
            <person name="Abrahante J.E."/>
            <person name="Garbe J."/>
            <person name="Badalamenti J.P."/>
            <person name="Herman A."/>
            <person name="Mangelson H."/>
            <person name="Liachko I."/>
            <person name="Sullivan S."/>
            <person name="Sone E.D."/>
            <person name="Koren S."/>
            <person name="Silverstein K.A.T."/>
            <person name="Beckman K.B."/>
            <person name="Gohl D.M."/>
        </authorList>
    </citation>
    <scope>NUCLEOTIDE SEQUENCE</scope>
    <source>
        <strain evidence="12">Duluth1</strain>
        <tissue evidence="12">Whole animal</tissue>
    </source>
</reference>
<dbReference type="GO" id="GO:0000978">
    <property type="term" value="F:RNA polymerase II cis-regulatory region sequence-specific DNA binding"/>
    <property type="evidence" value="ECO:0007669"/>
    <property type="project" value="TreeGrafter"/>
</dbReference>
<dbReference type="OrthoDB" id="6077919at2759"/>
<evidence type="ECO:0000256" key="6">
    <source>
        <dbReference type="ARBA" id="ARBA00022833"/>
    </source>
</evidence>
<keyword evidence="3" id="KW-0479">Metal-binding</keyword>
<protein>
    <recommendedName>
        <fullName evidence="11">C2H2-type domain-containing protein</fullName>
    </recommendedName>
</protein>
<keyword evidence="13" id="KW-1185">Reference proteome</keyword>
<evidence type="ECO:0000256" key="4">
    <source>
        <dbReference type="ARBA" id="ARBA00022737"/>
    </source>
</evidence>
<keyword evidence="5 10" id="KW-0863">Zinc-finger</keyword>
<sequence length="1128" mass="129571">MQTQGTVTVLPLRRSARERKLKQYEDFVEYSKADLHSSRKEMVVKTESEIRKAKVLGDQLTKQNTDVNGSAQNSIGDNDLGINEKRQLLCEVNDKLNTEATINKQDKHVIKDERTHVGGRKINTGEIEEFPSNDTCSVMDEEDIDDKDEMKELEDIMATGYRMDISVGIICSPIQSKEGNKKAHSETFPCGQCPNLSRSPGAISQIETKVRCLNRINRQVDLQSSPKSRISQKDSGRSFMCEKCGACLKSQANLKLHRQNIHNSDLVKCGNCLQNIRLSNMPTHKCQGMTKYSINKIPAPTELAERKKVLNDHTEKEFHHSSGKPFKCKLCCSRYRTKKLLNTHINRMHLIRNENPLHCNVCNKGFIHKKAFEIHKRSHSDFRPYRCRLCSKTFRQVGHVKDHLRTHGISGFFCHICDKSFKQRSPWIKHANVHASCTFPCPSKPCLMKFDGVVNLVSHFMDCMKEQNDTTNVGFTCKFCGQTQCDADLAVKHIQIHVNDTYKCSQCELNFEDFKALYVHMNYQHGKQGKSTDGSHVQSKEDLLAMYDIISADQVYEADFVSRQEDNKIDEHDVQTDDMPKQYHVNSNSFIDKGFSHENIVKESNYKDLCLMEEESTNIVLQDMKTDFEENVTDREERDTVPLRLQTKNRLEEIVIMDGSVYPVELTEEHWENNTGIQRVQEIRGETVTVVDGSIMEDSQNTAEIPSELSCRSASHSNKSLPENVKYCNDQQDLVEINGDLDGEYVEEIPFALQSQEKTTVVAVNEDNQDHLETDLNAGTNEIYILSQQDRNKNNVKTTECIVNGRRPNRQTPKSQMKTVGCNVCGKTFRKYCELQYHMNVHLPNAERTFHCQVCGRGFANLRVLKIHSRTHTGEKPFTCSVCGKSFRQHGHLKTHKQLHDKDFPFKCSFCPNSYINNSKLRLHMKQKHSHAFNSEGSFMCSICDDKFMLENDLNVHRLTHFSIEQQLNILNRFTVSPLDTVSLSKTSETATDTERLSQEAKSRLMCHSCGIVLKNKQCLDQHVLNFHTIHQHKCENCKKKFKNSDRLSDHMKHCHSNSYQCDQCGEVLSSHKCFQRHKQRLHAGRLLTCSKCVRWFNTQKAFVNHLQSCRGTEFAEILQQNETSELL</sequence>
<dbReference type="PANTHER" id="PTHR24384:SF218">
    <property type="entry name" value="ZINC FINGER PROTEIN 502"/>
    <property type="match status" value="1"/>
</dbReference>
<evidence type="ECO:0000313" key="13">
    <source>
        <dbReference type="Proteomes" id="UP000828390"/>
    </source>
</evidence>
<dbReference type="AlphaFoldDB" id="A0A9D4IT34"/>
<feature type="domain" description="C2H2-type" evidence="11">
    <location>
        <begin position="820"/>
        <end position="847"/>
    </location>
</feature>
<feature type="domain" description="C2H2-type" evidence="11">
    <location>
        <begin position="939"/>
        <end position="966"/>
    </location>
</feature>
<evidence type="ECO:0000256" key="8">
    <source>
        <dbReference type="ARBA" id="ARBA00023163"/>
    </source>
</evidence>
<dbReference type="FunFam" id="3.30.160.60:FF:000446">
    <property type="entry name" value="Zinc finger protein"/>
    <property type="match status" value="1"/>
</dbReference>
<reference evidence="12" key="2">
    <citation type="submission" date="2020-11" db="EMBL/GenBank/DDBJ databases">
        <authorList>
            <person name="McCartney M.A."/>
            <person name="Auch B."/>
            <person name="Kono T."/>
            <person name="Mallez S."/>
            <person name="Becker A."/>
            <person name="Gohl D.M."/>
            <person name="Silverstein K.A.T."/>
            <person name="Koren S."/>
            <person name="Bechman K.B."/>
            <person name="Herman A."/>
            <person name="Abrahante J.E."/>
            <person name="Garbe J."/>
        </authorList>
    </citation>
    <scope>NUCLEOTIDE SEQUENCE</scope>
    <source>
        <strain evidence="12">Duluth1</strain>
        <tissue evidence="12">Whole animal</tissue>
    </source>
</reference>
<proteinExistence type="inferred from homology"/>